<protein>
    <submittedName>
        <fullName evidence="2">Uncharacterized protein</fullName>
    </submittedName>
</protein>
<keyword evidence="1" id="KW-0812">Transmembrane</keyword>
<keyword evidence="3" id="KW-1185">Reference proteome</keyword>
<proteinExistence type="predicted"/>
<gene>
    <name evidence="2" type="ORF">FHR36_007549</name>
</gene>
<sequence>MIGVVGGPEGPGEWIMMFALLWPLYGTWIMIALGIACGRGPRGRRAALYWTLSWLLPALLGWVLLVPKPYGGGPHQLDDFLGILWFFFGLFVLLPWGTAFLTARRRARKRRTTPSAHA</sequence>
<organism evidence="2 3">
    <name type="scientific">Kitasatospora paracochleata</name>
    <dbReference type="NCBI Taxonomy" id="58354"/>
    <lineage>
        <taxon>Bacteria</taxon>
        <taxon>Bacillati</taxon>
        <taxon>Actinomycetota</taxon>
        <taxon>Actinomycetes</taxon>
        <taxon>Kitasatosporales</taxon>
        <taxon>Streptomycetaceae</taxon>
        <taxon>Kitasatospora</taxon>
    </lineage>
</organism>
<name>A0ABT1JA60_9ACTN</name>
<evidence type="ECO:0000256" key="1">
    <source>
        <dbReference type="SAM" id="Phobius"/>
    </source>
</evidence>
<keyword evidence="1" id="KW-1133">Transmembrane helix</keyword>
<evidence type="ECO:0000313" key="2">
    <source>
        <dbReference type="EMBL" id="MCP2314348.1"/>
    </source>
</evidence>
<dbReference type="EMBL" id="JAMZDX010000009">
    <property type="protein sequence ID" value="MCP2314348.1"/>
    <property type="molecule type" value="Genomic_DNA"/>
</dbReference>
<accession>A0ABT1JA60</accession>
<feature type="transmembrane region" description="Helical" evidence="1">
    <location>
        <begin position="14"/>
        <end position="35"/>
    </location>
</feature>
<reference evidence="2 3" key="1">
    <citation type="submission" date="2022-06" db="EMBL/GenBank/DDBJ databases">
        <title>Sequencing the genomes of 1000 actinobacteria strains.</title>
        <authorList>
            <person name="Klenk H.-P."/>
        </authorList>
    </citation>
    <scope>NUCLEOTIDE SEQUENCE [LARGE SCALE GENOMIC DNA]</scope>
    <source>
        <strain evidence="2 3">DSM 41656</strain>
    </source>
</reference>
<evidence type="ECO:0000313" key="3">
    <source>
        <dbReference type="Proteomes" id="UP001206483"/>
    </source>
</evidence>
<comment type="caution">
    <text evidence="2">The sequence shown here is derived from an EMBL/GenBank/DDBJ whole genome shotgun (WGS) entry which is preliminary data.</text>
</comment>
<feature type="transmembrane region" description="Helical" evidence="1">
    <location>
        <begin position="47"/>
        <end position="65"/>
    </location>
</feature>
<dbReference type="Proteomes" id="UP001206483">
    <property type="component" value="Unassembled WGS sequence"/>
</dbReference>
<dbReference type="RefSeq" id="WP_253804666.1">
    <property type="nucleotide sequence ID" value="NZ_BAAAUB010000092.1"/>
</dbReference>
<feature type="transmembrane region" description="Helical" evidence="1">
    <location>
        <begin position="80"/>
        <end position="101"/>
    </location>
</feature>
<keyword evidence="1" id="KW-0472">Membrane</keyword>